<keyword evidence="18 19" id="KW-0472">Membrane</keyword>
<feature type="binding site" description="axial binding residue" evidence="20">
    <location>
        <position position="274"/>
    </location>
    <ligand>
        <name>heme c</name>
        <dbReference type="ChEBI" id="CHEBI:61717"/>
        <label>1</label>
    </ligand>
    <ligandPart>
        <name>Fe</name>
        <dbReference type="ChEBI" id="CHEBI:18248"/>
    </ligandPart>
</feature>
<evidence type="ECO:0000256" key="16">
    <source>
        <dbReference type="ARBA" id="ARBA00023004"/>
    </source>
</evidence>
<dbReference type="SUPFAM" id="SSF46626">
    <property type="entry name" value="Cytochrome c"/>
    <property type="match status" value="2"/>
</dbReference>
<dbReference type="GO" id="GO:0009055">
    <property type="term" value="F:electron transfer activity"/>
    <property type="evidence" value="ECO:0007669"/>
    <property type="project" value="InterPro"/>
</dbReference>
<dbReference type="InterPro" id="IPR032858">
    <property type="entry name" value="CcoP_N"/>
</dbReference>
<keyword evidence="16 19" id="KW-0408">Iron</keyword>
<keyword evidence="5 19" id="KW-1003">Cell membrane</keyword>
<dbReference type="InterPro" id="IPR036909">
    <property type="entry name" value="Cyt_c-like_dom_sf"/>
</dbReference>
<organism evidence="24 25">
    <name type="scientific">Thiomicrorhabdus sediminis</name>
    <dbReference type="NCBI Taxonomy" id="2580412"/>
    <lineage>
        <taxon>Bacteria</taxon>
        <taxon>Pseudomonadati</taxon>
        <taxon>Pseudomonadota</taxon>
        <taxon>Gammaproteobacteria</taxon>
        <taxon>Thiotrichales</taxon>
        <taxon>Piscirickettsiaceae</taxon>
        <taxon>Thiomicrorhabdus</taxon>
    </lineage>
</organism>
<dbReference type="EMBL" id="CP040602">
    <property type="protein sequence ID" value="QCU89282.1"/>
    <property type="molecule type" value="Genomic_DNA"/>
</dbReference>
<keyword evidence="17 19" id="KW-0406">Ion transport</keyword>
<evidence type="ECO:0000256" key="17">
    <source>
        <dbReference type="ARBA" id="ARBA00023065"/>
    </source>
</evidence>
<evidence type="ECO:0000256" key="12">
    <source>
        <dbReference type="ARBA" id="ARBA00022781"/>
    </source>
</evidence>
<sequence>MAHHNPWPDEGNTGHIWDEDIRELDNPPPLWWMLSFYAGFIMIVFYALYYPTIPLTDELGGSTKGVAGWTQINEYNDDFKVLNDWRDAKFADKEEKLASMSVAEIIKDEELKSYAVATSKVLFGDYCAACHGAGGAGNPNFPVLADDDWLWGGNINQIKASISNGRIGNMPARGMMGNLTDEEIDQVTDYVIALSEGKGGDASVAAGKAVYAKGMCLACHGPAGKPLAPAGAANLTDQVWRFSSDRAEIRNVIANGVNVKKNGQYVEGTRQAVMPAFKERLPDAEVNIKRLAVYVHALGGGQ</sequence>
<dbReference type="InterPro" id="IPR038414">
    <property type="entry name" value="CcoP_N_sf"/>
</dbReference>
<dbReference type="Pfam" id="PF13442">
    <property type="entry name" value="Cytochrome_CBB3"/>
    <property type="match status" value="2"/>
</dbReference>
<evidence type="ECO:0000313" key="24">
    <source>
        <dbReference type="EMBL" id="QCU89282.1"/>
    </source>
</evidence>
<dbReference type="OrthoDB" id="9811281at2"/>
<feature type="binding site" description="axial binding residue" evidence="20">
    <location>
        <position position="170"/>
    </location>
    <ligand>
        <name>heme c</name>
        <dbReference type="ChEBI" id="CHEBI:61717"/>
        <label>2</label>
    </ligand>
    <ligandPart>
        <name>Fe</name>
        <dbReference type="ChEBI" id="CHEBI:18248"/>
    </ligandPart>
</feature>
<dbReference type="PROSITE" id="PS51007">
    <property type="entry name" value="CYTC"/>
    <property type="match status" value="2"/>
</dbReference>
<evidence type="ECO:0000256" key="11">
    <source>
        <dbReference type="ARBA" id="ARBA00022737"/>
    </source>
</evidence>
<keyword evidence="13 19" id="KW-0249">Electron transport</keyword>
<evidence type="ECO:0000256" key="8">
    <source>
        <dbReference type="ARBA" id="ARBA00022660"/>
    </source>
</evidence>
<evidence type="ECO:0000256" key="4">
    <source>
        <dbReference type="ARBA" id="ARBA00022448"/>
    </source>
</evidence>
<dbReference type="UniPathway" id="UPA00705"/>
<dbReference type="NCBIfam" id="TIGR00782">
    <property type="entry name" value="ccoP"/>
    <property type="match status" value="1"/>
</dbReference>
<dbReference type="GO" id="GO:0046872">
    <property type="term" value="F:metal ion binding"/>
    <property type="evidence" value="ECO:0007669"/>
    <property type="project" value="UniProtKB-KW"/>
</dbReference>
<dbReference type="GO" id="GO:0006119">
    <property type="term" value="P:oxidative phosphorylation"/>
    <property type="evidence" value="ECO:0007669"/>
    <property type="project" value="UniProtKB-UniPathway"/>
</dbReference>
<evidence type="ECO:0000313" key="25">
    <source>
        <dbReference type="Proteomes" id="UP000304864"/>
    </source>
</evidence>
<dbReference type="KEGG" id="thig:FE785_00875"/>
<evidence type="ECO:0000256" key="19">
    <source>
        <dbReference type="PIRNR" id="PIRNR000006"/>
    </source>
</evidence>
<protein>
    <recommendedName>
        <fullName evidence="19">Cbb3-type cytochrome c oxidase subunit</fullName>
    </recommendedName>
</protein>
<keyword evidence="14 22" id="KW-1133">Transmembrane helix</keyword>
<evidence type="ECO:0000256" key="6">
    <source>
        <dbReference type="ARBA" id="ARBA00022519"/>
    </source>
</evidence>
<comment type="subunit">
    <text evidence="19">Component of the cbb3-type cytochrome c oxidase.</text>
</comment>
<feature type="transmembrane region" description="Helical" evidence="22">
    <location>
        <begin position="30"/>
        <end position="49"/>
    </location>
</feature>
<evidence type="ECO:0000256" key="21">
    <source>
        <dbReference type="PIRSR" id="PIRSR000006-2"/>
    </source>
</evidence>
<dbReference type="Pfam" id="PF14715">
    <property type="entry name" value="FixP_N"/>
    <property type="match status" value="1"/>
</dbReference>
<feature type="binding site" description="covalent" evidence="21">
    <location>
        <position position="127"/>
    </location>
    <ligand>
        <name>heme c</name>
        <dbReference type="ChEBI" id="CHEBI:61717"/>
        <label>1</label>
    </ligand>
</feature>
<feature type="binding site" description="covalent" evidence="21">
    <location>
        <position position="130"/>
    </location>
    <ligand>
        <name>heme c</name>
        <dbReference type="ChEBI" id="CHEBI:61717"/>
        <label>1</label>
    </ligand>
</feature>
<feature type="binding site" description="covalent" evidence="21">
    <location>
        <position position="216"/>
    </location>
    <ligand>
        <name>heme c</name>
        <dbReference type="ChEBI" id="CHEBI:61717"/>
        <label>2</label>
    </ligand>
</feature>
<keyword evidence="12 19" id="KW-0375">Hydrogen ion transport</keyword>
<evidence type="ECO:0000256" key="14">
    <source>
        <dbReference type="ARBA" id="ARBA00022989"/>
    </source>
</evidence>
<evidence type="ECO:0000256" key="22">
    <source>
        <dbReference type="SAM" id="Phobius"/>
    </source>
</evidence>
<evidence type="ECO:0000256" key="9">
    <source>
        <dbReference type="ARBA" id="ARBA00022692"/>
    </source>
</evidence>
<keyword evidence="15 19" id="KW-0560">Oxidoreductase</keyword>
<keyword evidence="4 19" id="KW-0813">Transport</keyword>
<feature type="domain" description="Cytochrome c" evidence="23">
    <location>
        <begin position="114"/>
        <end position="195"/>
    </location>
</feature>
<dbReference type="GO" id="GO:0005886">
    <property type="term" value="C:plasma membrane"/>
    <property type="evidence" value="ECO:0007669"/>
    <property type="project" value="UniProtKB-SubCell"/>
</dbReference>
<evidence type="ECO:0000259" key="23">
    <source>
        <dbReference type="PROSITE" id="PS51007"/>
    </source>
</evidence>
<evidence type="ECO:0000256" key="13">
    <source>
        <dbReference type="ARBA" id="ARBA00022982"/>
    </source>
</evidence>
<dbReference type="InterPro" id="IPR004678">
    <property type="entry name" value="Cyt_c_oxidase_cbb3_su3"/>
</dbReference>
<keyword evidence="25" id="KW-1185">Reference proteome</keyword>
<dbReference type="PIRSF" id="PIRSF000006">
    <property type="entry name" value="Cbb3-Cox_fixP"/>
    <property type="match status" value="1"/>
</dbReference>
<dbReference type="GO" id="GO:1902600">
    <property type="term" value="P:proton transmembrane transport"/>
    <property type="evidence" value="ECO:0007669"/>
    <property type="project" value="UniProtKB-KW"/>
</dbReference>
<feature type="binding site" description="covalent" evidence="21">
    <location>
        <position position="219"/>
    </location>
    <ligand>
        <name>heme c</name>
        <dbReference type="ChEBI" id="CHEBI:61717"/>
        <label>2</label>
    </ligand>
</feature>
<dbReference type="Gene3D" id="1.10.760.10">
    <property type="entry name" value="Cytochrome c-like domain"/>
    <property type="match status" value="2"/>
</dbReference>
<keyword evidence="11" id="KW-0677">Repeat</keyword>
<name>A0A4P9K351_9GAMM</name>
<evidence type="ECO:0000256" key="3">
    <source>
        <dbReference type="ARBA" id="ARBA00006113"/>
    </source>
</evidence>
<feature type="binding site" description="axial binding residue" evidence="20">
    <location>
        <position position="131"/>
    </location>
    <ligand>
        <name>heme c</name>
        <dbReference type="ChEBI" id="CHEBI:61717"/>
        <label>1</label>
    </ligand>
    <ligandPart>
        <name>Fe</name>
        <dbReference type="ChEBI" id="CHEBI:18248"/>
    </ligandPart>
</feature>
<comment type="function">
    <text evidence="19">C-type cytochrome. Part of the cbb3-type cytochrome c oxidase complex.</text>
</comment>
<evidence type="ECO:0000256" key="5">
    <source>
        <dbReference type="ARBA" id="ARBA00022475"/>
    </source>
</evidence>
<evidence type="ECO:0000256" key="1">
    <source>
        <dbReference type="ARBA" id="ARBA00004533"/>
    </source>
</evidence>
<proteinExistence type="inferred from homology"/>
<keyword evidence="10 19" id="KW-0479">Metal-binding</keyword>
<dbReference type="InterPro" id="IPR050597">
    <property type="entry name" value="Cytochrome_c_Oxidase_Subunit"/>
</dbReference>
<dbReference type="AlphaFoldDB" id="A0A4P9K351"/>
<evidence type="ECO:0000256" key="18">
    <source>
        <dbReference type="ARBA" id="ARBA00023136"/>
    </source>
</evidence>
<evidence type="ECO:0000256" key="7">
    <source>
        <dbReference type="ARBA" id="ARBA00022617"/>
    </source>
</evidence>
<dbReference type="PANTHER" id="PTHR33751:SF1">
    <property type="entry name" value="CBB3-TYPE CYTOCHROME C OXIDASE SUBUNIT FIXP"/>
    <property type="match status" value="1"/>
</dbReference>
<reference evidence="24 25" key="1">
    <citation type="submission" date="2019-05" db="EMBL/GenBank/DDBJ databases">
        <title>Thiomicrorhabdus sediminis sp. nov, a novel sulfur-oxidizing bacterium isolated from coastal sediment.</title>
        <authorList>
            <person name="Liu X."/>
        </authorList>
    </citation>
    <scope>NUCLEOTIDE SEQUENCE [LARGE SCALE GENOMIC DNA]</scope>
    <source>
        <strain evidence="24 25">G1</strain>
    </source>
</reference>
<feature type="binding site" description="axial binding residue" evidence="20">
    <location>
        <position position="220"/>
    </location>
    <ligand>
        <name>heme c</name>
        <dbReference type="ChEBI" id="CHEBI:61717"/>
        <label>2</label>
    </ligand>
    <ligandPart>
        <name>Fe</name>
        <dbReference type="ChEBI" id="CHEBI:18248"/>
    </ligandPart>
</feature>
<keyword evidence="8 19" id="KW-0679">Respiratory chain</keyword>
<dbReference type="GO" id="GO:0016491">
    <property type="term" value="F:oxidoreductase activity"/>
    <property type="evidence" value="ECO:0007669"/>
    <property type="project" value="UniProtKB-KW"/>
</dbReference>
<dbReference type="GO" id="GO:0020037">
    <property type="term" value="F:heme binding"/>
    <property type="evidence" value="ECO:0007669"/>
    <property type="project" value="InterPro"/>
</dbReference>
<keyword evidence="7 19" id="KW-0349">Heme</keyword>
<dbReference type="InterPro" id="IPR009056">
    <property type="entry name" value="Cyt_c-like_dom"/>
</dbReference>
<dbReference type="Proteomes" id="UP000304864">
    <property type="component" value="Chromosome"/>
</dbReference>
<comment type="similarity">
    <text evidence="3 19">Belongs to the CcoP / FixP family.</text>
</comment>
<keyword evidence="6 19" id="KW-0997">Cell inner membrane</keyword>
<dbReference type="PANTHER" id="PTHR33751">
    <property type="entry name" value="CBB3-TYPE CYTOCHROME C OXIDASE SUBUNIT FIXP"/>
    <property type="match status" value="1"/>
</dbReference>
<dbReference type="Gene3D" id="6.10.280.130">
    <property type="match status" value="1"/>
</dbReference>
<evidence type="ECO:0000256" key="20">
    <source>
        <dbReference type="PIRSR" id="PIRSR000006-1"/>
    </source>
</evidence>
<comment type="subcellular location">
    <subcellularLocation>
        <location evidence="1 19">Cell inner membrane</location>
    </subcellularLocation>
</comment>
<evidence type="ECO:0000256" key="2">
    <source>
        <dbReference type="ARBA" id="ARBA00004673"/>
    </source>
</evidence>
<accession>A0A4P9K351</accession>
<comment type="cofactor">
    <cofactor evidence="19 21">
        <name>heme c</name>
        <dbReference type="ChEBI" id="CHEBI:61717"/>
    </cofactor>
    <text evidence="19 21">Binds 2 heme C groups per subunit.</text>
</comment>
<feature type="domain" description="Cytochrome c" evidence="23">
    <location>
        <begin position="202"/>
        <end position="297"/>
    </location>
</feature>
<evidence type="ECO:0000256" key="15">
    <source>
        <dbReference type="ARBA" id="ARBA00023002"/>
    </source>
</evidence>
<evidence type="ECO:0000256" key="10">
    <source>
        <dbReference type="ARBA" id="ARBA00022723"/>
    </source>
</evidence>
<gene>
    <name evidence="24" type="primary">ccoP</name>
    <name evidence="24" type="ORF">FE785_00875</name>
</gene>
<dbReference type="RefSeq" id="WP_138563489.1">
    <property type="nucleotide sequence ID" value="NZ_CP040602.1"/>
</dbReference>
<keyword evidence="9 22" id="KW-0812">Transmembrane</keyword>
<comment type="pathway">
    <text evidence="2 19">Energy metabolism; oxidative phosphorylation.</text>
</comment>